<evidence type="ECO:0000256" key="1">
    <source>
        <dbReference type="SAM" id="MobiDB-lite"/>
    </source>
</evidence>
<evidence type="ECO:0000313" key="5">
    <source>
        <dbReference type="Proteomes" id="UP001620626"/>
    </source>
</evidence>
<gene>
    <name evidence="4" type="ORF">niasHT_014127</name>
    <name evidence="3" type="ORF">niasHT_031327</name>
</gene>
<evidence type="ECO:0000256" key="2">
    <source>
        <dbReference type="SAM" id="SignalP"/>
    </source>
</evidence>
<protein>
    <submittedName>
        <fullName evidence="3">Uncharacterized protein</fullName>
    </submittedName>
</protein>
<feature type="region of interest" description="Disordered" evidence="1">
    <location>
        <begin position="66"/>
        <end position="97"/>
    </location>
</feature>
<keyword evidence="2" id="KW-0732">Signal</keyword>
<evidence type="ECO:0000313" key="4">
    <source>
        <dbReference type="EMBL" id="KAL3115382.1"/>
    </source>
</evidence>
<organism evidence="3 5">
    <name type="scientific">Heterodera trifolii</name>
    <dbReference type="NCBI Taxonomy" id="157864"/>
    <lineage>
        <taxon>Eukaryota</taxon>
        <taxon>Metazoa</taxon>
        <taxon>Ecdysozoa</taxon>
        <taxon>Nematoda</taxon>
        <taxon>Chromadorea</taxon>
        <taxon>Rhabditida</taxon>
        <taxon>Tylenchina</taxon>
        <taxon>Tylenchomorpha</taxon>
        <taxon>Tylenchoidea</taxon>
        <taxon>Heteroderidae</taxon>
        <taxon>Heteroderinae</taxon>
        <taxon>Heterodera</taxon>
    </lineage>
</organism>
<accession>A0ABD2IY52</accession>
<dbReference type="EMBL" id="JBICBT010000382">
    <property type="protein sequence ID" value="KAL3115382.1"/>
    <property type="molecule type" value="Genomic_DNA"/>
</dbReference>
<feature type="chain" id="PRO_5044724138" evidence="2">
    <location>
        <begin position="18"/>
        <end position="415"/>
    </location>
</feature>
<feature type="region of interest" description="Disordered" evidence="1">
    <location>
        <begin position="351"/>
        <end position="378"/>
    </location>
</feature>
<name>A0ABD2IY52_9BILA</name>
<comment type="caution">
    <text evidence="3">The sequence shown here is derived from an EMBL/GenBank/DDBJ whole genome shotgun (WGS) entry which is preliminary data.</text>
</comment>
<keyword evidence="5" id="KW-1185">Reference proteome</keyword>
<feature type="region of interest" description="Disordered" evidence="1">
    <location>
        <begin position="123"/>
        <end position="144"/>
    </location>
</feature>
<reference evidence="3 5" key="1">
    <citation type="submission" date="2024-10" db="EMBL/GenBank/DDBJ databases">
        <authorList>
            <person name="Kim D."/>
        </authorList>
    </citation>
    <scope>NUCLEOTIDE SEQUENCE [LARGE SCALE GENOMIC DNA]</scope>
    <source>
        <strain evidence="3">BH-2024</strain>
    </source>
</reference>
<feature type="signal peptide" evidence="2">
    <location>
        <begin position="1"/>
        <end position="17"/>
    </location>
</feature>
<evidence type="ECO:0000313" key="3">
    <source>
        <dbReference type="EMBL" id="KAL3081128.1"/>
    </source>
</evidence>
<dbReference type="Proteomes" id="UP001620626">
    <property type="component" value="Unassembled WGS sequence"/>
</dbReference>
<feature type="compositionally biased region" description="Basic and acidic residues" evidence="1">
    <location>
        <begin position="75"/>
        <end position="86"/>
    </location>
</feature>
<dbReference type="AlphaFoldDB" id="A0ABD2IY52"/>
<dbReference type="EMBL" id="JBICBT010001140">
    <property type="protein sequence ID" value="KAL3081128.1"/>
    <property type="molecule type" value="Genomic_DNA"/>
</dbReference>
<sequence>MINFLRTISLSLRCTTASRMTTWTVTNSTMCWRSLSKQTPTQLNCTRRLEKCWISRWRKTLEMTTTTTETTPAMEEPRAERVEAGRAVRRRGGRSKERQAVFLRRTETEEEAILRCVVKEQKDGQSGEQQLDEQHQQPRQKGANVDYMEMGEEEENGLSNGGGRKMLKMESSSSVNNSKMIFIGPVKPIVQQSPNAPQKLPKVELCNQSIMLDLSDPKTVSPPKFKPIGELSDYQQQINGSKGMQEFSNIRLATPPPQPSPMLRNVPLPPAISVNDMMVDRNYIAKGVSSPKFKPIGELSDYQQQINGSQELSNIQFATPPPQPPPVLRNVPLPPVTTNNNEMMVDRTCRNNTAKPSASDFGLAGSSSSTSTGEEEDDAQLFGRRVVKFLRSLNNGRRACIGIEQVMIEFETEEE</sequence>
<proteinExistence type="predicted"/>
<feature type="compositionally biased region" description="Low complexity" evidence="1">
    <location>
        <begin position="357"/>
        <end position="372"/>
    </location>
</feature>